<dbReference type="Proteomes" id="UP000718281">
    <property type="component" value="Unassembled WGS sequence"/>
</dbReference>
<gene>
    <name evidence="7" type="ORF">IPF40_03965</name>
</gene>
<feature type="region of interest" description="Disordered" evidence="5">
    <location>
        <begin position="66"/>
        <end position="89"/>
    </location>
</feature>
<feature type="compositionally biased region" description="Polar residues" evidence="5">
    <location>
        <begin position="1"/>
        <end position="15"/>
    </location>
</feature>
<dbReference type="EMBL" id="JADIXZ010000003">
    <property type="protein sequence ID" value="MBK6300229.1"/>
    <property type="molecule type" value="Genomic_DNA"/>
</dbReference>
<keyword evidence="4 6" id="KW-0472">Membrane</keyword>
<proteinExistence type="predicted"/>
<feature type="compositionally biased region" description="Gly residues" evidence="5">
    <location>
        <begin position="16"/>
        <end position="27"/>
    </location>
</feature>
<keyword evidence="2 6" id="KW-0812">Transmembrane</keyword>
<accession>A0A935CCP8</accession>
<feature type="region of interest" description="Disordered" evidence="5">
    <location>
        <begin position="1"/>
        <end position="27"/>
    </location>
</feature>
<organism evidence="7 8">
    <name type="scientific">Candidatus Phosphoribacter hodrii</name>
    <dbReference type="NCBI Taxonomy" id="2953743"/>
    <lineage>
        <taxon>Bacteria</taxon>
        <taxon>Bacillati</taxon>
        <taxon>Actinomycetota</taxon>
        <taxon>Actinomycetes</taxon>
        <taxon>Micrococcales</taxon>
        <taxon>Dermatophilaceae</taxon>
        <taxon>Candidatus Phosphoribacter</taxon>
    </lineage>
</organism>
<feature type="transmembrane region" description="Helical" evidence="6">
    <location>
        <begin position="37"/>
        <end position="60"/>
    </location>
</feature>
<dbReference type="GO" id="GO:0016020">
    <property type="term" value="C:membrane"/>
    <property type="evidence" value="ECO:0007669"/>
    <property type="project" value="UniProtKB-SubCell"/>
</dbReference>
<evidence type="ECO:0000313" key="7">
    <source>
        <dbReference type="EMBL" id="MBK6300229.1"/>
    </source>
</evidence>
<evidence type="ECO:0000256" key="3">
    <source>
        <dbReference type="ARBA" id="ARBA00022989"/>
    </source>
</evidence>
<dbReference type="PANTHER" id="PTHR30168:SF0">
    <property type="entry name" value="INNER MEMBRANE PROTEIN"/>
    <property type="match status" value="1"/>
</dbReference>
<dbReference type="PANTHER" id="PTHR30168">
    <property type="entry name" value="PUTATIVE MEMBRANE PROTEIN YPFJ"/>
    <property type="match status" value="1"/>
</dbReference>
<dbReference type="InterPro" id="IPR007343">
    <property type="entry name" value="Uncharacterised_pept_Zn_put"/>
</dbReference>
<evidence type="ECO:0000313" key="8">
    <source>
        <dbReference type="Proteomes" id="UP000718281"/>
    </source>
</evidence>
<comment type="subcellular location">
    <subcellularLocation>
        <location evidence="1">Membrane</location>
        <topology evidence="1">Single-pass membrane protein</topology>
    </subcellularLocation>
</comment>
<dbReference type="SUPFAM" id="SSF55486">
    <property type="entry name" value="Metalloproteases ('zincins'), catalytic domain"/>
    <property type="match status" value="1"/>
</dbReference>
<dbReference type="AlphaFoldDB" id="A0A935CCP8"/>
<name>A0A935CCP8_9MICO</name>
<dbReference type="Pfam" id="PF04228">
    <property type="entry name" value="Zn_peptidase"/>
    <property type="match status" value="1"/>
</dbReference>
<evidence type="ECO:0000256" key="4">
    <source>
        <dbReference type="ARBA" id="ARBA00023136"/>
    </source>
</evidence>
<reference evidence="7 8" key="1">
    <citation type="submission" date="2020-10" db="EMBL/GenBank/DDBJ databases">
        <title>Connecting structure to function with the recovery of over 1000 high-quality activated sludge metagenome-assembled genomes encoding full-length rRNA genes using long-read sequencing.</title>
        <authorList>
            <person name="Singleton C.M."/>
            <person name="Petriglieri F."/>
            <person name="Kristensen J.M."/>
            <person name="Kirkegaard R.H."/>
            <person name="Michaelsen T.Y."/>
            <person name="Andersen M.H."/>
            <person name="Karst S.M."/>
            <person name="Dueholm M.S."/>
            <person name="Nielsen P.H."/>
            <person name="Albertsen M."/>
        </authorList>
    </citation>
    <scope>NUCLEOTIDE SEQUENCE [LARGE SCALE GENOMIC DNA]</scope>
    <source>
        <strain evidence="7">AalE_18-Q3-R2-46_BAT3C.188</strain>
    </source>
</reference>
<feature type="compositionally biased region" description="Polar residues" evidence="5">
    <location>
        <begin position="76"/>
        <end position="89"/>
    </location>
</feature>
<comment type="caution">
    <text evidence="7">The sequence shown here is derived from an EMBL/GenBank/DDBJ whole genome shotgun (WGS) entry which is preliminary data.</text>
</comment>
<evidence type="ECO:0000256" key="1">
    <source>
        <dbReference type="ARBA" id="ARBA00004167"/>
    </source>
</evidence>
<evidence type="ECO:0000256" key="5">
    <source>
        <dbReference type="SAM" id="MobiDB-lite"/>
    </source>
</evidence>
<evidence type="ECO:0000256" key="6">
    <source>
        <dbReference type="SAM" id="Phobius"/>
    </source>
</evidence>
<sequence>MSFNENVQLDTSQIESGGGGGGGGLGRGGGGSFPGGIQVGGGIGGLILLILMMIFGGGVIGGGGTQVPDTTTTGTQSSPLDQSQVSAGGQQNNDFAKCKTGADANRDDQCLVVATVNSVQAYWAQLLPQYGKQYPMTPTVLYSGATQSACGTASNQVGPFYCPLDEKIYIDASFFAQLTSQFGADGGQLAKEYVIAHEYGHRIQDILGILGKAQQDPQGPQSGSVRMELMADCLAGTWVKHATETKDANGTAFLKPITQKDIQSALSAASAVGDDRIQETMQGRVSPESWTHGSSEARQKWFMAGYTSGDINQCNTFGVSRVE</sequence>
<evidence type="ECO:0000256" key="2">
    <source>
        <dbReference type="ARBA" id="ARBA00022692"/>
    </source>
</evidence>
<protein>
    <submittedName>
        <fullName evidence="7">Neutral zinc metallopeptidase</fullName>
    </submittedName>
</protein>
<keyword evidence="3 6" id="KW-1133">Transmembrane helix</keyword>
<feature type="compositionally biased region" description="Low complexity" evidence="5">
    <location>
        <begin position="66"/>
        <end position="75"/>
    </location>
</feature>